<protein>
    <recommendedName>
        <fullName evidence="3">Molybdopterin synthase sulfur carrier subunit</fullName>
    </recommendedName>
</protein>
<proteinExistence type="inferred from homology"/>
<dbReference type="Gene3D" id="3.10.20.30">
    <property type="match status" value="1"/>
</dbReference>
<dbReference type="PANTHER" id="PTHR33359:SF1">
    <property type="entry name" value="MOLYBDOPTERIN SYNTHASE SULFUR CARRIER SUBUNIT"/>
    <property type="match status" value="1"/>
</dbReference>
<organism evidence="4 5">
    <name type="scientific">Thiobacter aerophilum</name>
    <dbReference type="NCBI Taxonomy" id="3121275"/>
    <lineage>
        <taxon>Bacteria</taxon>
        <taxon>Pseudomonadati</taxon>
        <taxon>Pseudomonadota</taxon>
        <taxon>Betaproteobacteria</taxon>
        <taxon>Burkholderiales</taxon>
        <taxon>Thiobacteraceae</taxon>
        <taxon>Thiobacter</taxon>
    </lineage>
</organism>
<dbReference type="Pfam" id="PF02597">
    <property type="entry name" value="ThiS"/>
    <property type="match status" value="1"/>
</dbReference>
<dbReference type="EMBL" id="JBAJEX010000001">
    <property type="protein sequence ID" value="MEO1765792.1"/>
    <property type="molecule type" value="Genomic_DNA"/>
</dbReference>
<evidence type="ECO:0000256" key="3">
    <source>
        <dbReference type="ARBA" id="ARBA00024247"/>
    </source>
</evidence>
<evidence type="ECO:0000313" key="4">
    <source>
        <dbReference type="EMBL" id="MEO1765792.1"/>
    </source>
</evidence>
<reference evidence="4 5" key="1">
    <citation type="submission" date="2024-02" db="EMBL/GenBank/DDBJ databases">
        <title>New thermophilic sulfur-oxidizing bacteria from a hot springs of the Uzon caldera (Kamchatka, Russia).</title>
        <authorList>
            <person name="Dukat A.M."/>
            <person name="Elcheninov A.G."/>
            <person name="Frolov E.N."/>
        </authorList>
    </citation>
    <scope>NUCLEOTIDE SEQUENCE [LARGE SCALE GENOMIC DNA]</scope>
    <source>
        <strain evidence="4 5">AK1</strain>
    </source>
</reference>
<dbReference type="NCBIfam" id="TIGR01682">
    <property type="entry name" value="moaD"/>
    <property type="match status" value="1"/>
</dbReference>
<keyword evidence="5" id="KW-1185">Reference proteome</keyword>
<dbReference type="InterPro" id="IPR012675">
    <property type="entry name" value="Beta-grasp_dom_sf"/>
</dbReference>
<dbReference type="CDD" id="cd00754">
    <property type="entry name" value="Ubl_MoaD"/>
    <property type="match status" value="1"/>
</dbReference>
<dbReference type="InterPro" id="IPR003749">
    <property type="entry name" value="ThiS/MoaD-like"/>
</dbReference>
<accession>A0ABV0ED95</accession>
<dbReference type="NCBIfam" id="TIGR01687">
    <property type="entry name" value="moaD_arch"/>
    <property type="match status" value="1"/>
</dbReference>
<gene>
    <name evidence="4" type="primary">moaD</name>
    <name evidence="4" type="ORF">V6E02_00960</name>
</gene>
<dbReference type="SUPFAM" id="SSF54285">
    <property type="entry name" value="MoaD/ThiS"/>
    <property type="match status" value="1"/>
</dbReference>
<dbReference type="Proteomes" id="UP001482231">
    <property type="component" value="Unassembled WGS sequence"/>
</dbReference>
<name>A0ABV0ED95_9BURK</name>
<sequence length="84" mass="9281">MITVKVLYFARLREVLGRSEEQVELPNAATVDVLLDLLRARGDVWARELTERPFRVAVNQEMRDASAQVGAGDEVAIFPPVTGG</sequence>
<evidence type="ECO:0000256" key="1">
    <source>
        <dbReference type="ARBA" id="ARBA00022741"/>
    </source>
</evidence>
<comment type="similarity">
    <text evidence="2">Belongs to the MoaD family.</text>
</comment>
<comment type="caution">
    <text evidence="4">The sequence shown here is derived from an EMBL/GenBank/DDBJ whole genome shotgun (WGS) entry which is preliminary data.</text>
</comment>
<dbReference type="RefSeq" id="WP_347306256.1">
    <property type="nucleotide sequence ID" value="NZ_JBAJEX010000001.1"/>
</dbReference>
<dbReference type="InterPro" id="IPR016155">
    <property type="entry name" value="Mopterin_synth/thiamin_S_b"/>
</dbReference>
<dbReference type="InterPro" id="IPR044672">
    <property type="entry name" value="MOCS2A"/>
</dbReference>
<dbReference type="InterPro" id="IPR010038">
    <property type="entry name" value="MoaD_arc-typ"/>
</dbReference>
<keyword evidence="1" id="KW-0547">Nucleotide-binding</keyword>
<evidence type="ECO:0000256" key="2">
    <source>
        <dbReference type="ARBA" id="ARBA00024200"/>
    </source>
</evidence>
<dbReference type="PANTHER" id="PTHR33359">
    <property type="entry name" value="MOLYBDOPTERIN SYNTHASE SULFUR CARRIER SUBUNIT"/>
    <property type="match status" value="1"/>
</dbReference>
<evidence type="ECO:0000313" key="5">
    <source>
        <dbReference type="Proteomes" id="UP001482231"/>
    </source>
</evidence>